<accession>A0A2M8EJZ6</accession>
<dbReference type="PANTHER" id="PTHR36306">
    <property type="entry name" value="ALPHA-AMYLASE-RELATED-RELATED"/>
    <property type="match status" value="1"/>
</dbReference>
<evidence type="ECO:0000313" key="5">
    <source>
        <dbReference type="Proteomes" id="UP000228781"/>
    </source>
</evidence>
<feature type="domain" description="Glycoside hydrolase family 57 N-terminal" evidence="3">
    <location>
        <begin position="16"/>
        <end position="240"/>
    </location>
</feature>
<evidence type="ECO:0000256" key="2">
    <source>
        <dbReference type="ARBA" id="ARBA00023277"/>
    </source>
</evidence>
<dbReference type="EMBL" id="PFSK01000012">
    <property type="protein sequence ID" value="PJC23028.1"/>
    <property type="molecule type" value="Genomic_DNA"/>
</dbReference>
<name>A0A2M8EJZ6_UNCKA</name>
<dbReference type="InterPro" id="IPR004300">
    <property type="entry name" value="Glyco_hydro_57_N"/>
</dbReference>
<evidence type="ECO:0000313" key="4">
    <source>
        <dbReference type="EMBL" id="PJC23028.1"/>
    </source>
</evidence>
<dbReference type="SUPFAM" id="SSF88713">
    <property type="entry name" value="Glycoside hydrolase/deacetylase"/>
    <property type="match status" value="1"/>
</dbReference>
<gene>
    <name evidence="4" type="ORF">CO059_00800</name>
</gene>
<evidence type="ECO:0000256" key="1">
    <source>
        <dbReference type="ARBA" id="ARBA00006821"/>
    </source>
</evidence>
<dbReference type="InterPro" id="IPR011330">
    <property type="entry name" value="Glyco_hydro/deAcase_b/a-brl"/>
</dbReference>
<proteinExistence type="inferred from homology"/>
<dbReference type="GO" id="GO:0003824">
    <property type="term" value="F:catalytic activity"/>
    <property type="evidence" value="ECO:0007669"/>
    <property type="project" value="InterPro"/>
</dbReference>
<sequence>MIWAPFLHIYQPPTQYPRILKKIAVESYAPLVETFERNPKAKATINIPASLTEQLAAYGYFDLIRRLARLVEKGQIELTGTAAYHPLLARLPEDEVERQVKLNEEINRQYFGVFKPRGFFPPEMAYSRRVGEIISRLGYDWVLIEEVTYPGKGKVRRDAIYRLTGSKLKIFFRSRDLSLAIAFGSVKNILEFKQKTKEGKGYLLTAMDGETFGHHRPNAFTLLNDLYKEFESVTISDLLTLFPKQLETEPLECSWASSAIECRRGIAYPRWDNPRSPLHSKQWELLGLAIEVVKRAGPPKADDKTRHLLDKALHSDQFWWASHAPFWHPGMVARGAKMLLKVVNTSFGVSRDERQRAQRLYDEIVTKGTKLYGKKPIIS</sequence>
<dbReference type="GO" id="GO:0005975">
    <property type="term" value="P:carbohydrate metabolic process"/>
    <property type="evidence" value="ECO:0007669"/>
    <property type="project" value="InterPro"/>
</dbReference>
<organism evidence="4 5">
    <name type="scientific">candidate division WWE3 bacterium CG_4_9_14_0_2_um_filter_48_10</name>
    <dbReference type="NCBI Taxonomy" id="1975078"/>
    <lineage>
        <taxon>Bacteria</taxon>
        <taxon>Katanobacteria</taxon>
    </lineage>
</organism>
<protein>
    <recommendedName>
        <fullName evidence="3">Glycoside hydrolase family 57 N-terminal domain-containing protein</fullName>
    </recommendedName>
</protein>
<dbReference type="InterPro" id="IPR052046">
    <property type="entry name" value="GH57_Enzymes"/>
</dbReference>
<dbReference type="Gene3D" id="3.20.110.20">
    <property type="match status" value="1"/>
</dbReference>
<comment type="caution">
    <text evidence="4">The sequence shown here is derived from an EMBL/GenBank/DDBJ whole genome shotgun (WGS) entry which is preliminary data.</text>
</comment>
<dbReference type="PANTHER" id="PTHR36306:SF1">
    <property type="entry name" value="ALPHA-AMYLASE-RELATED"/>
    <property type="match status" value="1"/>
</dbReference>
<dbReference type="AlphaFoldDB" id="A0A2M8EJZ6"/>
<evidence type="ECO:0000259" key="3">
    <source>
        <dbReference type="Pfam" id="PF03065"/>
    </source>
</evidence>
<reference evidence="5" key="1">
    <citation type="submission" date="2017-09" db="EMBL/GenBank/DDBJ databases">
        <title>Depth-based differentiation of microbial function through sediment-hosted aquifers and enrichment of novel symbionts in the deep terrestrial subsurface.</title>
        <authorList>
            <person name="Probst A.J."/>
            <person name="Ladd B."/>
            <person name="Jarett J.K."/>
            <person name="Geller-Mcgrath D.E."/>
            <person name="Sieber C.M.K."/>
            <person name="Emerson J.B."/>
            <person name="Anantharaman K."/>
            <person name="Thomas B.C."/>
            <person name="Malmstrom R."/>
            <person name="Stieglmeier M."/>
            <person name="Klingl A."/>
            <person name="Woyke T."/>
            <person name="Ryan C.M."/>
            <person name="Banfield J.F."/>
        </authorList>
    </citation>
    <scope>NUCLEOTIDE SEQUENCE [LARGE SCALE GENOMIC DNA]</scope>
</reference>
<dbReference type="Pfam" id="PF03065">
    <property type="entry name" value="Glyco_hydro_57"/>
    <property type="match status" value="1"/>
</dbReference>
<dbReference type="Proteomes" id="UP000228781">
    <property type="component" value="Unassembled WGS sequence"/>
</dbReference>
<keyword evidence="2" id="KW-0119">Carbohydrate metabolism</keyword>
<comment type="similarity">
    <text evidence="1">Belongs to the glycosyl hydrolase 57 family.</text>
</comment>